<evidence type="ECO:0000256" key="1">
    <source>
        <dbReference type="SAM" id="Phobius"/>
    </source>
</evidence>
<keyword evidence="1" id="KW-0472">Membrane</keyword>
<dbReference type="Proteomes" id="UP000178495">
    <property type="component" value="Unassembled WGS sequence"/>
</dbReference>
<feature type="transmembrane region" description="Helical" evidence="1">
    <location>
        <begin position="37"/>
        <end position="57"/>
    </location>
</feature>
<name>A0A1G2CL48_9BACT</name>
<gene>
    <name evidence="2" type="ORF">A3A43_00100</name>
</gene>
<reference evidence="2 3" key="1">
    <citation type="journal article" date="2016" name="Nat. Commun.">
        <title>Thousands of microbial genomes shed light on interconnected biogeochemical processes in an aquifer system.</title>
        <authorList>
            <person name="Anantharaman K."/>
            <person name="Brown C.T."/>
            <person name="Hug L.A."/>
            <person name="Sharon I."/>
            <person name="Castelle C.J."/>
            <person name="Probst A.J."/>
            <person name="Thomas B.C."/>
            <person name="Singh A."/>
            <person name="Wilkins M.J."/>
            <person name="Karaoz U."/>
            <person name="Brodie E.L."/>
            <person name="Williams K.H."/>
            <person name="Hubbard S.S."/>
            <person name="Banfield J.F."/>
        </authorList>
    </citation>
    <scope>NUCLEOTIDE SEQUENCE [LARGE SCALE GENOMIC DNA]</scope>
</reference>
<organism evidence="2 3">
    <name type="scientific">Candidatus Liptonbacteria bacterium RIFCSPLOWO2_01_FULL_56_20</name>
    <dbReference type="NCBI Taxonomy" id="1798652"/>
    <lineage>
        <taxon>Bacteria</taxon>
        <taxon>Candidatus Liptoniibacteriota</taxon>
    </lineage>
</organism>
<keyword evidence="1" id="KW-0812">Transmembrane</keyword>
<dbReference type="EMBL" id="MHLC01000020">
    <property type="protein sequence ID" value="OGZ01148.1"/>
    <property type="molecule type" value="Genomic_DNA"/>
</dbReference>
<feature type="transmembrane region" description="Helical" evidence="1">
    <location>
        <begin position="7"/>
        <end position="25"/>
    </location>
</feature>
<dbReference type="STRING" id="1798652.A3A43_00100"/>
<protein>
    <submittedName>
        <fullName evidence="2">Uncharacterized protein</fullName>
    </submittedName>
</protein>
<proteinExistence type="predicted"/>
<evidence type="ECO:0000313" key="3">
    <source>
        <dbReference type="Proteomes" id="UP000178495"/>
    </source>
</evidence>
<comment type="caution">
    <text evidence="2">The sequence shown here is derived from an EMBL/GenBank/DDBJ whole genome shotgun (WGS) entry which is preliminary data.</text>
</comment>
<accession>A0A1G2CL48</accession>
<evidence type="ECO:0000313" key="2">
    <source>
        <dbReference type="EMBL" id="OGZ01148.1"/>
    </source>
</evidence>
<dbReference type="AlphaFoldDB" id="A0A1G2CL48"/>
<keyword evidence="1" id="KW-1133">Transmembrane helix</keyword>
<sequence>MAKFFNALLDISGIGLGVFLVWLGVWAMGSGFDGPLIWYAVIGLGVCAFLIHLFRYFGLEQIRRWFGL</sequence>